<dbReference type="Proteomes" id="UP001419268">
    <property type="component" value="Unassembled WGS sequence"/>
</dbReference>
<organism evidence="2 3">
    <name type="scientific">Stephania cephalantha</name>
    <dbReference type="NCBI Taxonomy" id="152367"/>
    <lineage>
        <taxon>Eukaryota</taxon>
        <taxon>Viridiplantae</taxon>
        <taxon>Streptophyta</taxon>
        <taxon>Embryophyta</taxon>
        <taxon>Tracheophyta</taxon>
        <taxon>Spermatophyta</taxon>
        <taxon>Magnoliopsida</taxon>
        <taxon>Ranunculales</taxon>
        <taxon>Menispermaceae</taxon>
        <taxon>Menispermoideae</taxon>
        <taxon>Cissampelideae</taxon>
        <taxon>Stephania</taxon>
    </lineage>
</organism>
<keyword evidence="1" id="KW-0812">Transmembrane</keyword>
<keyword evidence="1" id="KW-0472">Membrane</keyword>
<sequence>MVELFEISLVVIFLGGFSFLFLIFFCKQLVMVYVSLVRVYVYVILSLVGSLSFLSRLFFWYITVVLPFIMLKSPAMVVCAETLLATILLMENDLQSCIDDCMGSHQSYK</sequence>
<feature type="transmembrane region" description="Helical" evidence="1">
    <location>
        <begin position="39"/>
        <end position="62"/>
    </location>
</feature>
<evidence type="ECO:0000313" key="3">
    <source>
        <dbReference type="Proteomes" id="UP001419268"/>
    </source>
</evidence>
<proteinExistence type="predicted"/>
<accession>A0AAP0KQ27</accession>
<evidence type="ECO:0000256" key="1">
    <source>
        <dbReference type="SAM" id="Phobius"/>
    </source>
</evidence>
<feature type="transmembrane region" description="Helical" evidence="1">
    <location>
        <begin position="6"/>
        <end position="27"/>
    </location>
</feature>
<comment type="caution">
    <text evidence="2">The sequence shown here is derived from an EMBL/GenBank/DDBJ whole genome shotgun (WGS) entry which is preliminary data.</text>
</comment>
<protein>
    <submittedName>
        <fullName evidence="2">Uncharacterized protein</fullName>
    </submittedName>
</protein>
<dbReference type="EMBL" id="JBBNAG010000002">
    <property type="protein sequence ID" value="KAK9156642.1"/>
    <property type="molecule type" value="Genomic_DNA"/>
</dbReference>
<keyword evidence="3" id="KW-1185">Reference proteome</keyword>
<reference evidence="2 3" key="1">
    <citation type="submission" date="2024-01" db="EMBL/GenBank/DDBJ databases">
        <title>Genome assemblies of Stephania.</title>
        <authorList>
            <person name="Yang L."/>
        </authorList>
    </citation>
    <scope>NUCLEOTIDE SEQUENCE [LARGE SCALE GENOMIC DNA]</scope>
    <source>
        <strain evidence="2">JXDWG</strain>
        <tissue evidence="2">Leaf</tissue>
    </source>
</reference>
<evidence type="ECO:0000313" key="2">
    <source>
        <dbReference type="EMBL" id="KAK9156642.1"/>
    </source>
</evidence>
<keyword evidence="1" id="KW-1133">Transmembrane helix</keyword>
<name>A0AAP0KQ27_9MAGN</name>
<gene>
    <name evidence="2" type="ORF">Scep_003216</name>
</gene>
<dbReference type="AlphaFoldDB" id="A0AAP0KQ27"/>